<keyword evidence="3" id="KW-1185">Reference proteome</keyword>
<evidence type="ECO:0000313" key="3">
    <source>
        <dbReference type="Proteomes" id="UP000053841"/>
    </source>
</evidence>
<dbReference type="RefSeq" id="XP_007713859.1">
    <property type="nucleotide sequence ID" value="XM_007715669.1"/>
</dbReference>
<accession>W6YKH4</accession>
<sequence length="64" mass="6851">MPQVETFHGCSVQVASEACEMVSRGHGWAQRKGPISPMVVDGISPAAPLQGEGRESAYRHGNEE</sequence>
<evidence type="ECO:0000256" key="1">
    <source>
        <dbReference type="SAM" id="MobiDB-lite"/>
    </source>
</evidence>
<dbReference type="Proteomes" id="UP000053841">
    <property type="component" value="Unassembled WGS sequence"/>
</dbReference>
<evidence type="ECO:0000313" key="2">
    <source>
        <dbReference type="EMBL" id="EUC31841.1"/>
    </source>
</evidence>
<dbReference type="EMBL" id="KI964649">
    <property type="protein sequence ID" value="EUC31841.1"/>
    <property type="molecule type" value="Genomic_DNA"/>
</dbReference>
<dbReference type="HOGENOM" id="CLU_2867505_0_0_1"/>
<feature type="region of interest" description="Disordered" evidence="1">
    <location>
        <begin position="39"/>
        <end position="64"/>
    </location>
</feature>
<organism evidence="2 3">
    <name type="scientific">Cochliobolus carbonum (strain 26-R-13)</name>
    <name type="common">Maize leaf spot fungus</name>
    <name type="synonym">Bipolaris zeicola</name>
    <dbReference type="NCBI Taxonomy" id="930089"/>
    <lineage>
        <taxon>Eukaryota</taxon>
        <taxon>Fungi</taxon>
        <taxon>Dikarya</taxon>
        <taxon>Ascomycota</taxon>
        <taxon>Pezizomycotina</taxon>
        <taxon>Dothideomycetes</taxon>
        <taxon>Pleosporomycetidae</taxon>
        <taxon>Pleosporales</taxon>
        <taxon>Pleosporineae</taxon>
        <taxon>Pleosporaceae</taxon>
        <taxon>Bipolaris</taxon>
    </lineage>
</organism>
<dbReference type="OrthoDB" id="3664512at2759"/>
<dbReference type="AlphaFoldDB" id="W6YKH4"/>
<dbReference type="KEGG" id="bze:COCCADRAFT_100235"/>
<reference evidence="2 3" key="1">
    <citation type="journal article" date="2013" name="PLoS Genet.">
        <title>Comparative genome structure, secondary metabolite, and effector coding capacity across Cochliobolus pathogens.</title>
        <authorList>
            <person name="Condon B.J."/>
            <person name="Leng Y."/>
            <person name="Wu D."/>
            <person name="Bushley K.E."/>
            <person name="Ohm R.A."/>
            <person name="Otillar R."/>
            <person name="Martin J."/>
            <person name="Schackwitz W."/>
            <person name="Grimwood J."/>
            <person name="MohdZainudin N."/>
            <person name="Xue C."/>
            <person name="Wang R."/>
            <person name="Manning V.A."/>
            <person name="Dhillon B."/>
            <person name="Tu Z.J."/>
            <person name="Steffenson B.J."/>
            <person name="Salamov A."/>
            <person name="Sun H."/>
            <person name="Lowry S."/>
            <person name="LaButti K."/>
            <person name="Han J."/>
            <person name="Copeland A."/>
            <person name="Lindquist E."/>
            <person name="Barry K."/>
            <person name="Schmutz J."/>
            <person name="Baker S.E."/>
            <person name="Ciuffetti L.M."/>
            <person name="Grigoriev I.V."/>
            <person name="Zhong S."/>
            <person name="Turgeon B.G."/>
        </authorList>
    </citation>
    <scope>NUCLEOTIDE SEQUENCE [LARGE SCALE GENOMIC DNA]</scope>
    <source>
        <strain evidence="2 3">26-R-13</strain>
    </source>
</reference>
<feature type="compositionally biased region" description="Basic and acidic residues" evidence="1">
    <location>
        <begin position="52"/>
        <end position="64"/>
    </location>
</feature>
<protein>
    <submittedName>
        <fullName evidence="2">Uncharacterized protein</fullName>
    </submittedName>
</protein>
<dbReference type="GeneID" id="19142108"/>
<name>W6YKH4_COCC2</name>
<gene>
    <name evidence="2" type="ORF">COCCADRAFT_100235</name>
</gene>
<proteinExistence type="predicted"/>